<evidence type="ECO:0000256" key="1">
    <source>
        <dbReference type="ARBA" id="ARBA00022737"/>
    </source>
</evidence>
<dbReference type="Gene3D" id="3.10.20.320">
    <property type="entry name" value="Putative peptidoglycan bound protein (lpxtg motif)"/>
    <property type="match status" value="2"/>
</dbReference>
<dbReference type="Pfam" id="PF06458">
    <property type="entry name" value="MucBP"/>
    <property type="match status" value="2"/>
</dbReference>
<feature type="domain" description="MucBP" evidence="3">
    <location>
        <begin position="527"/>
        <end position="612"/>
    </location>
</feature>
<keyword evidence="6" id="KW-1185">Reference proteome</keyword>
<keyword evidence="1" id="KW-0677">Repeat</keyword>
<protein>
    <submittedName>
        <fullName evidence="5">WxL domain-containing protein</fullName>
    </submittedName>
</protein>
<evidence type="ECO:0000313" key="5">
    <source>
        <dbReference type="EMBL" id="MFD1429224.1"/>
    </source>
</evidence>
<dbReference type="CDD" id="cd01951">
    <property type="entry name" value="lectin_L-type"/>
    <property type="match status" value="1"/>
</dbReference>
<comment type="caution">
    <text evidence="5">The sequence shown here is derived from an EMBL/GenBank/DDBJ whole genome shotgun (WGS) entry which is preliminary data.</text>
</comment>
<dbReference type="Gene3D" id="2.60.120.200">
    <property type="match status" value="1"/>
</dbReference>
<dbReference type="InterPro" id="IPR056573">
    <property type="entry name" value="Lectin_L-type_dom"/>
</dbReference>
<name>A0ABW4CEI0_9LACO</name>
<dbReference type="RefSeq" id="WP_373300884.1">
    <property type="nucleotide sequence ID" value="NZ_BOLQ01000002.1"/>
</dbReference>
<proteinExistence type="predicted"/>
<feature type="domain" description="WxL" evidence="4">
    <location>
        <begin position="618"/>
        <end position="818"/>
    </location>
</feature>
<feature type="signal peptide" evidence="2">
    <location>
        <begin position="1"/>
        <end position="19"/>
    </location>
</feature>
<dbReference type="Pfam" id="PF18483">
    <property type="entry name" value="Lectin_L-type_dom"/>
    <property type="match status" value="1"/>
</dbReference>
<feature type="chain" id="PRO_5046361573" evidence="2">
    <location>
        <begin position="20"/>
        <end position="818"/>
    </location>
</feature>
<keyword evidence="2" id="KW-0732">Signal</keyword>
<feature type="domain" description="MucBP" evidence="3">
    <location>
        <begin position="301"/>
        <end position="377"/>
    </location>
</feature>
<dbReference type="SUPFAM" id="SSF49899">
    <property type="entry name" value="Concanavalin A-like lectins/glucanases"/>
    <property type="match status" value="1"/>
</dbReference>
<dbReference type="InterPro" id="IPR009459">
    <property type="entry name" value="MucBP_dom"/>
</dbReference>
<evidence type="ECO:0000259" key="4">
    <source>
        <dbReference type="Pfam" id="PF13731"/>
    </source>
</evidence>
<evidence type="ECO:0000259" key="3">
    <source>
        <dbReference type="Pfam" id="PF06458"/>
    </source>
</evidence>
<evidence type="ECO:0000313" key="6">
    <source>
        <dbReference type="Proteomes" id="UP001597196"/>
    </source>
</evidence>
<dbReference type="InterPro" id="IPR013320">
    <property type="entry name" value="ConA-like_dom_sf"/>
</dbReference>
<dbReference type="EMBL" id="JBHTOC010000003">
    <property type="protein sequence ID" value="MFD1429224.1"/>
    <property type="molecule type" value="Genomic_DNA"/>
</dbReference>
<reference evidence="6" key="1">
    <citation type="journal article" date="2019" name="Int. J. Syst. Evol. Microbiol.">
        <title>The Global Catalogue of Microorganisms (GCM) 10K type strain sequencing project: providing services to taxonomists for standard genome sequencing and annotation.</title>
        <authorList>
            <consortium name="The Broad Institute Genomics Platform"/>
            <consortium name="The Broad Institute Genome Sequencing Center for Infectious Disease"/>
            <person name="Wu L."/>
            <person name="Ma J."/>
        </authorList>
    </citation>
    <scope>NUCLEOTIDE SEQUENCE [LARGE SCALE GENOMIC DNA]</scope>
    <source>
        <strain evidence="6">CCM 8980</strain>
    </source>
</reference>
<evidence type="ECO:0000256" key="2">
    <source>
        <dbReference type="SAM" id="SignalP"/>
    </source>
</evidence>
<dbReference type="Proteomes" id="UP001597196">
    <property type="component" value="Unassembled WGS sequence"/>
</dbReference>
<accession>A0ABW4CEI0</accession>
<dbReference type="Pfam" id="PF13731">
    <property type="entry name" value="WxL"/>
    <property type="match status" value="1"/>
</dbReference>
<organism evidence="5 6">
    <name type="scientific">Lacticaseibacillus mingshuiensis</name>
    <dbReference type="NCBI Taxonomy" id="2799574"/>
    <lineage>
        <taxon>Bacteria</taxon>
        <taxon>Bacillati</taxon>
        <taxon>Bacillota</taxon>
        <taxon>Bacilli</taxon>
        <taxon>Lactobacillales</taxon>
        <taxon>Lactobacillaceae</taxon>
        <taxon>Lacticaseibacillus</taxon>
    </lineage>
</organism>
<gene>
    <name evidence="5" type="ORF">ACFQ4P_03025</name>
</gene>
<sequence>MVIMLIISTVLLPGRPAQAAADGFPVAPPASTLRASDYFNKSTANPSNFPNMSAFSTSYPQALVVTGKTKTKSWQIGGMWSKNKIDLNSAFTYDTWHYFGSDPQHDADGMTFTLQNDPAGNGAYGSPGGGLGAYPWSTDGTSTTAIVKTYIHNALSIEMDSWWNGSGVADDQFDINYPNTFGVGHLGVVRPGDDPLKSTNSRTVGHLQYIQLKNPLSNGKFRHFVVTWTPQVTYQNGTRILGGDLTYSLDDDPTQGSTFHIDNVLTYFKSDQVYYGYTGASGANPTFQAVALIKTPQNAQPVTVNFVDTTGKAIATPVIIPGDPNNSWDAATRRPAWIKYQNDWYQYTEHYTANTPDGQDHGQFSATTPYTVTYQYQLRQPPAEYVLKKSLRNDSTGETTFSTATDGHDGDLVTYQLDFTNLAGLSSGVLKDLLDASTVYQNGSLQIADADTNGAFQAADDTSFKQNGTINFPYAIADGDGFSVRFQVKIARAGTAETILNQASVVSGGTTMQSNQTTINLPPVNGTVTFRYVDRSSDMADPTEIAPSVTVTGPVGQVVSTVDGSAIRPKSIAGWTVVDQATSEDLTTASFDQASVLDPQFDTDPLVITYRYERPMLKLSVDQTLDFGEFTDQQVDRTYYIGENQAKTHQALPFGVTIEDYYGVANWQLSVKQDGQFTSTANPDSQDADLHTAHELTDATLHLLNPTLKRTNDATSPTWATADDATYEAPADLALDPAATTPTILATLTRTGHFLDPDATTAEAAGTKYDTSGFGTWRLNFGDEASGATSVGLHVPASTTRYHTRYETTLTWNLSLVP</sequence>
<dbReference type="InterPro" id="IPR027994">
    <property type="entry name" value="WxL_dom"/>
</dbReference>